<feature type="chain" id="PRO_5020248446" evidence="1">
    <location>
        <begin position="24"/>
        <end position="516"/>
    </location>
</feature>
<dbReference type="InterPro" id="IPR025507">
    <property type="entry name" value="DUF4394"/>
</dbReference>
<evidence type="ECO:0000256" key="1">
    <source>
        <dbReference type="SAM" id="SignalP"/>
    </source>
</evidence>
<sequence>MSMLYRTKLRMAASLLAIGSLLTLDSCRDALQPVEPTVSGARLSANFDFYVLSDNNQLLKLNTQNPSVSSSSMTITGLQSGERLVSIDFRPATGQLYSVSSNSRLYVINLNSGVATPIGAGPFMPPTNGDAIGFDFNPTVDRIRLVTNQGQNLRLNPETGGVANVDGAINGAAGAAVTAVAYTNNRAGVTTTTLYDIDPITDRLYRQNPPNDGRLELVGSLGVDIAGTGSFDIGPDGSAIATLISGNTRGLYQIDLTSGAAERLGDLPNVSIVGLAIPTEPVAYAVTSSNMLWIFNPMNPTPIAKQITGLQPGEDIYGIDIRPVNGQLYALGSTSRIYTINTSNGAAMAVGAPFSPGLTVGDYGFDFNPTVDRIRLISNSNQNLRLNPDNGAVAAVDGMLTGSLGGATGAAYTNNFAGSTTTTLYSLSNSNGQLFIQNPPNNGTLVPVGGNGLLGLPFEGANGFDIGGTSNIAYAILRSNGMTRLYTVNLTAPSVTAGAMLPGNPTIRGFAVGLGF</sequence>
<dbReference type="Pfam" id="PF14339">
    <property type="entry name" value="DUF4394"/>
    <property type="match status" value="2"/>
</dbReference>
<evidence type="ECO:0000313" key="4">
    <source>
        <dbReference type="Proteomes" id="UP000290407"/>
    </source>
</evidence>
<proteinExistence type="predicted"/>
<gene>
    <name evidence="3" type="ORF">EQG79_07950</name>
</gene>
<keyword evidence="4" id="KW-1185">Reference proteome</keyword>
<dbReference type="EMBL" id="SBLB01000001">
    <property type="protein sequence ID" value="RYC72041.1"/>
    <property type="molecule type" value="Genomic_DNA"/>
</dbReference>
<keyword evidence="1" id="KW-0732">Signal</keyword>
<evidence type="ECO:0000259" key="2">
    <source>
        <dbReference type="Pfam" id="PF14339"/>
    </source>
</evidence>
<comment type="caution">
    <text evidence="3">The sequence shown here is derived from an EMBL/GenBank/DDBJ whole genome shotgun (WGS) entry which is preliminary data.</text>
</comment>
<protein>
    <submittedName>
        <fullName evidence="3">DUF4394 domain-containing protein</fullName>
    </submittedName>
</protein>
<name>A0A4Q2UVJ9_9BACT</name>
<dbReference type="SUPFAM" id="SSF101898">
    <property type="entry name" value="NHL repeat"/>
    <property type="match status" value="1"/>
</dbReference>
<evidence type="ECO:0000313" key="3">
    <source>
        <dbReference type="EMBL" id="RYC72041.1"/>
    </source>
</evidence>
<dbReference type="AlphaFoldDB" id="A0A4Q2UVJ9"/>
<accession>A0A4Q2UVJ9</accession>
<feature type="domain" description="DUF4394" evidence="2">
    <location>
        <begin position="292"/>
        <end position="511"/>
    </location>
</feature>
<feature type="domain" description="DUF4394" evidence="2">
    <location>
        <begin position="57"/>
        <end position="276"/>
    </location>
</feature>
<feature type="signal peptide" evidence="1">
    <location>
        <begin position="1"/>
        <end position="23"/>
    </location>
</feature>
<reference evidence="3 4" key="1">
    <citation type="submission" date="2019-01" db="EMBL/GenBank/DDBJ databases">
        <title>Spirosoma flava sp. nov., a propanil-degrading bacterium isolated from herbicide-contaminated soil.</title>
        <authorList>
            <person name="Zhang L."/>
            <person name="Jiang J.-D."/>
        </authorList>
    </citation>
    <scope>NUCLEOTIDE SEQUENCE [LARGE SCALE GENOMIC DNA]</scope>
    <source>
        <strain evidence="3 4">TY50</strain>
    </source>
</reference>
<dbReference type="Proteomes" id="UP000290407">
    <property type="component" value="Unassembled WGS sequence"/>
</dbReference>
<organism evidence="3 4">
    <name type="scientific">Spirosoma sordidisoli</name>
    <dbReference type="NCBI Taxonomy" id="2502893"/>
    <lineage>
        <taxon>Bacteria</taxon>
        <taxon>Pseudomonadati</taxon>
        <taxon>Bacteroidota</taxon>
        <taxon>Cytophagia</taxon>
        <taxon>Cytophagales</taxon>
        <taxon>Cytophagaceae</taxon>
        <taxon>Spirosoma</taxon>
    </lineage>
</organism>